<dbReference type="Proteomes" id="UP000070444">
    <property type="component" value="Unassembled WGS sequence"/>
</dbReference>
<evidence type="ECO:0000313" key="3">
    <source>
        <dbReference type="Proteomes" id="UP000070444"/>
    </source>
</evidence>
<feature type="compositionally biased region" description="Low complexity" evidence="1">
    <location>
        <begin position="160"/>
        <end position="183"/>
    </location>
</feature>
<evidence type="ECO:0000256" key="1">
    <source>
        <dbReference type="SAM" id="MobiDB-lite"/>
    </source>
</evidence>
<name>A0A137NRN0_CONC2</name>
<evidence type="ECO:0008006" key="4">
    <source>
        <dbReference type="Google" id="ProtNLM"/>
    </source>
</evidence>
<gene>
    <name evidence="2" type="ORF">CONCODRAFT_80781</name>
</gene>
<evidence type="ECO:0000313" key="2">
    <source>
        <dbReference type="EMBL" id="KXN65388.1"/>
    </source>
</evidence>
<sequence>MNRQLDSDNHMFMLKKVSSAQLPLSPQSDNVCSGSQPMNVNDSSLYTNTSFNTSSCEFNVNCIPYIPSFDPVSLMYQTYPGMATSSNSIPWGALYTSPQQSSELECYQPIVHGLQFTPLPQTPYSNDGEPSSCSSMDPACISGIFAGSPVDMYPTQSIHISSSNSVSSSDPHSQTTTKSTKTGKASHKNQLKTPKNAANNKLHKLLRNREAAANAAKRRKNT</sequence>
<keyword evidence="3" id="KW-1185">Reference proteome</keyword>
<dbReference type="AlphaFoldDB" id="A0A137NRN0"/>
<reference evidence="2 3" key="1">
    <citation type="journal article" date="2015" name="Genome Biol. Evol.">
        <title>Phylogenomic analyses indicate that early fungi evolved digesting cell walls of algal ancestors of land plants.</title>
        <authorList>
            <person name="Chang Y."/>
            <person name="Wang S."/>
            <person name="Sekimoto S."/>
            <person name="Aerts A.L."/>
            <person name="Choi C."/>
            <person name="Clum A."/>
            <person name="LaButti K.M."/>
            <person name="Lindquist E.A."/>
            <person name="Yee Ngan C."/>
            <person name="Ohm R.A."/>
            <person name="Salamov A.A."/>
            <person name="Grigoriev I.V."/>
            <person name="Spatafora J.W."/>
            <person name="Berbee M.L."/>
        </authorList>
    </citation>
    <scope>NUCLEOTIDE SEQUENCE [LARGE SCALE GENOMIC DNA]</scope>
    <source>
        <strain evidence="2 3">NRRL 28638</strain>
    </source>
</reference>
<feature type="region of interest" description="Disordered" evidence="1">
    <location>
        <begin position="160"/>
        <end position="222"/>
    </location>
</feature>
<organism evidence="2 3">
    <name type="scientific">Conidiobolus coronatus (strain ATCC 28846 / CBS 209.66 / NRRL 28638)</name>
    <name type="common">Delacroixia coronata</name>
    <dbReference type="NCBI Taxonomy" id="796925"/>
    <lineage>
        <taxon>Eukaryota</taxon>
        <taxon>Fungi</taxon>
        <taxon>Fungi incertae sedis</taxon>
        <taxon>Zoopagomycota</taxon>
        <taxon>Entomophthoromycotina</taxon>
        <taxon>Entomophthoromycetes</taxon>
        <taxon>Entomophthorales</taxon>
        <taxon>Ancylistaceae</taxon>
        <taxon>Conidiobolus</taxon>
    </lineage>
</organism>
<protein>
    <recommendedName>
        <fullName evidence="4">BZIP domain-containing protein</fullName>
    </recommendedName>
</protein>
<proteinExistence type="predicted"/>
<dbReference type="EMBL" id="KQ964891">
    <property type="protein sequence ID" value="KXN65388.1"/>
    <property type="molecule type" value="Genomic_DNA"/>
</dbReference>
<accession>A0A137NRN0</accession>